<dbReference type="AlphaFoldDB" id="A0A371AWV9"/>
<keyword evidence="3" id="KW-1185">Reference proteome</keyword>
<dbReference type="EMBL" id="QRCT01000016">
    <property type="protein sequence ID" value="RDU24031.1"/>
    <property type="molecule type" value="Genomic_DNA"/>
</dbReference>
<evidence type="ECO:0000256" key="1">
    <source>
        <dbReference type="SAM" id="Phobius"/>
    </source>
</evidence>
<evidence type="ECO:0008006" key="4">
    <source>
        <dbReference type="Google" id="ProtNLM"/>
    </source>
</evidence>
<keyword evidence="1" id="KW-1133">Transmembrane helix</keyword>
<accession>A0A371AWV9</accession>
<evidence type="ECO:0000313" key="3">
    <source>
        <dbReference type="Proteomes" id="UP000255036"/>
    </source>
</evidence>
<name>A0A371AWV9_9FIRM</name>
<gene>
    <name evidence="2" type="ORF">DWV06_06990</name>
</gene>
<sequence>MRKKTIIISVLIIIIGIIISIKIFKNDTEGFKRGKSSDVYRLNSKGTVIAIDKKKKTLVVSIINDELFKDGQTTLNCENVYGFENLDLKVGDKIIFYYFSHNNYNNEPFKIEAIETNNQS</sequence>
<keyword evidence="1" id="KW-0812">Transmembrane</keyword>
<reference evidence="2 3" key="1">
    <citation type="submission" date="2018-07" db="EMBL/GenBank/DDBJ databases">
        <title>Anaerosacharophilus polymeroproducens gen. nov. sp. nov., an anaerobic bacterium isolated from salt field.</title>
        <authorList>
            <person name="Kim W."/>
            <person name="Yang S.-H."/>
            <person name="Oh J."/>
            <person name="Lee J.-H."/>
            <person name="Kwon K.K."/>
        </authorList>
    </citation>
    <scope>NUCLEOTIDE SEQUENCE [LARGE SCALE GENOMIC DNA]</scope>
    <source>
        <strain evidence="2 3">MCWD5</strain>
    </source>
</reference>
<dbReference type="Proteomes" id="UP000255036">
    <property type="component" value="Unassembled WGS sequence"/>
</dbReference>
<evidence type="ECO:0000313" key="2">
    <source>
        <dbReference type="EMBL" id="RDU24031.1"/>
    </source>
</evidence>
<dbReference type="RefSeq" id="WP_115481464.1">
    <property type="nucleotide sequence ID" value="NZ_QRCT01000016.1"/>
</dbReference>
<organism evidence="2 3">
    <name type="scientific">Anaerosacchariphilus polymeriproducens</name>
    <dbReference type="NCBI Taxonomy" id="1812858"/>
    <lineage>
        <taxon>Bacteria</taxon>
        <taxon>Bacillati</taxon>
        <taxon>Bacillota</taxon>
        <taxon>Clostridia</taxon>
        <taxon>Lachnospirales</taxon>
        <taxon>Lachnospiraceae</taxon>
        <taxon>Anaerosacchariphilus</taxon>
    </lineage>
</organism>
<comment type="caution">
    <text evidence="2">The sequence shown here is derived from an EMBL/GenBank/DDBJ whole genome shotgun (WGS) entry which is preliminary data.</text>
</comment>
<keyword evidence="1" id="KW-0472">Membrane</keyword>
<protein>
    <recommendedName>
        <fullName evidence="4">DUF3221 domain-containing protein</fullName>
    </recommendedName>
</protein>
<feature type="transmembrane region" description="Helical" evidence="1">
    <location>
        <begin position="6"/>
        <end position="24"/>
    </location>
</feature>
<proteinExistence type="predicted"/>